<sequence>MPKADFRTCRKKEGELGGHQLSQAGEGDPKQAPWSSRQSDSSRKTLFLSLCPPFPTQPQIYLHFTEHRAPSHQGGPFKLQIRLSSLHSNLVPHCHHREVHRMSGPRPKVLVDISSCPKIFVGSPLDLVSLLFQVLMNFPGGKLYHHLFWATLVDDTQLPRPPFGPRP</sequence>
<organism evidence="2 3">
    <name type="scientific">Marmota monax</name>
    <name type="common">Woodchuck</name>
    <dbReference type="NCBI Taxonomy" id="9995"/>
    <lineage>
        <taxon>Eukaryota</taxon>
        <taxon>Metazoa</taxon>
        <taxon>Chordata</taxon>
        <taxon>Craniata</taxon>
        <taxon>Vertebrata</taxon>
        <taxon>Euteleostomi</taxon>
        <taxon>Mammalia</taxon>
        <taxon>Eutheria</taxon>
        <taxon>Euarchontoglires</taxon>
        <taxon>Glires</taxon>
        <taxon>Rodentia</taxon>
        <taxon>Sciuromorpha</taxon>
        <taxon>Sciuridae</taxon>
        <taxon>Xerinae</taxon>
        <taxon>Marmotini</taxon>
        <taxon>Marmota</taxon>
    </lineage>
</organism>
<name>A0A5E4BE67_MARMO</name>
<dbReference type="Proteomes" id="UP000335636">
    <property type="component" value="Unassembled WGS sequence"/>
</dbReference>
<dbReference type="EMBL" id="CABDUW010000369">
    <property type="protein sequence ID" value="VTJ67270.1"/>
    <property type="molecule type" value="Genomic_DNA"/>
</dbReference>
<comment type="caution">
    <text evidence="2">The sequence shown here is derived from an EMBL/GenBank/DDBJ whole genome shotgun (WGS) entry which is preliminary data.</text>
</comment>
<proteinExistence type="predicted"/>
<evidence type="ECO:0000313" key="2">
    <source>
        <dbReference type="EMBL" id="VTJ67270.1"/>
    </source>
</evidence>
<accession>A0A5E4BE67</accession>
<protein>
    <submittedName>
        <fullName evidence="2">Uncharacterized protein</fullName>
    </submittedName>
</protein>
<dbReference type="AlphaFoldDB" id="A0A5E4BE67"/>
<reference evidence="2" key="1">
    <citation type="submission" date="2019-04" db="EMBL/GenBank/DDBJ databases">
        <authorList>
            <person name="Alioto T."/>
            <person name="Alioto T."/>
        </authorList>
    </citation>
    <scope>NUCLEOTIDE SEQUENCE [LARGE SCALE GENOMIC DNA]</scope>
</reference>
<feature type="compositionally biased region" description="Basic and acidic residues" evidence="1">
    <location>
        <begin position="1"/>
        <end position="16"/>
    </location>
</feature>
<evidence type="ECO:0000313" key="3">
    <source>
        <dbReference type="Proteomes" id="UP000335636"/>
    </source>
</evidence>
<evidence type="ECO:0000256" key="1">
    <source>
        <dbReference type="SAM" id="MobiDB-lite"/>
    </source>
</evidence>
<keyword evidence="3" id="KW-1185">Reference proteome</keyword>
<feature type="region of interest" description="Disordered" evidence="1">
    <location>
        <begin position="1"/>
        <end position="40"/>
    </location>
</feature>
<gene>
    <name evidence="2" type="ORF">MONAX_5E036027</name>
</gene>